<proteinExistence type="predicted"/>
<evidence type="ECO:0000313" key="7">
    <source>
        <dbReference type="EMBL" id="PUU82951.1"/>
    </source>
</evidence>
<dbReference type="Proteomes" id="UP000244722">
    <property type="component" value="Unassembled WGS sequence"/>
</dbReference>
<dbReference type="STRING" id="42251.A0A2T7A5C4"/>
<evidence type="ECO:0000256" key="4">
    <source>
        <dbReference type="ARBA" id="ARBA00023136"/>
    </source>
</evidence>
<evidence type="ECO:0000313" key="8">
    <source>
        <dbReference type="Proteomes" id="UP000244722"/>
    </source>
</evidence>
<evidence type="ECO:0000256" key="6">
    <source>
        <dbReference type="SAM" id="Phobius"/>
    </source>
</evidence>
<dbReference type="Gene3D" id="1.20.58.340">
    <property type="entry name" value="Magnesium transport protein CorA, transmembrane region"/>
    <property type="match status" value="1"/>
</dbReference>
<comment type="subcellular location">
    <subcellularLocation>
        <location evidence="1">Membrane</location>
        <topology evidence="1">Multi-pass membrane protein</topology>
    </subcellularLocation>
</comment>
<dbReference type="AlphaFoldDB" id="A0A2T7A5C4"/>
<comment type="caution">
    <text evidence="7">The sequence shown here is derived from an EMBL/GenBank/DDBJ whole genome shotgun (WGS) entry which is preliminary data.</text>
</comment>
<accession>A0A2T7A5C4</accession>
<feature type="transmembrane region" description="Helical" evidence="6">
    <location>
        <begin position="594"/>
        <end position="615"/>
    </location>
</feature>
<feature type="region of interest" description="Disordered" evidence="5">
    <location>
        <begin position="1"/>
        <end position="37"/>
    </location>
</feature>
<dbReference type="InterPro" id="IPR002523">
    <property type="entry name" value="MgTranspt_CorA/ZnTranspt_ZntB"/>
</dbReference>
<reference evidence="7 8" key="1">
    <citation type="submission" date="2017-04" db="EMBL/GenBank/DDBJ databases">
        <title>Draft genome sequence of Tuber borchii Vittad., a whitish edible truffle.</title>
        <authorList>
            <consortium name="DOE Joint Genome Institute"/>
            <person name="Murat C."/>
            <person name="Kuo A."/>
            <person name="Barry K.W."/>
            <person name="Clum A."/>
            <person name="Dockter R.B."/>
            <person name="Fauchery L."/>
            <person name="Iotti M."/>
            <person name="Kohler A."/>
            <person name="Labutti K."/>
            <person name="Lindquist E.A."/>
            <person name="Lipzen A."/>
            <person name="Ohm R.A."/>
            <person name="Wang M."/>
            <person name="Grigoriev I.V."/>
            <person name="Zambonelli A."/>
            <person name="Martin F.M."/>
        </authorList>
    </citation>
    <scope>NUCLEOTIDE SEQUENCE [LARGE SCALE GENOMIC DNA]</scope>
    <source>
        <strain evidence="7 8">Tbo3840</strain>
    </source>
</reference>
<feature type="region of interest" description="Disordered" evidence="5">
    <location>
        <begin position="677"/>
        <end position="708"/>
    </location>
</feature>
<keyword evidence="4 6" id="KW-0472">Membrane</keyword>
<evidence type="ECO:0000256" key="5">
    <source>
        <dbReference type="SAM" id="MobiDB-lite"/>
    </source>
</evidence>
<name>A0A2T7A5C4_TUBBO</name>
<dbReference type="GO" id="GO:0046873">
    <property type="term" value="F:metal ion transmembrane transporter activity"/>
    <property type="evidence" value="ECO:0007669"/>
    <property type="project" value="InterPro"/>
</dbReference>
<dbReference type="InterPro" id="IPR045863">
    <property type="entry name" value="CorA_TM1_TM2"/>
</dbReference>
<evidence type="ECO:0008006" key="9">
    <source>
        <dbReference type="Google" id="ProtNLM"/>
    </source>
</evidence>
<dbReference type="OrthoDB" id="3231000at2759"/>
<evidence type="ECO:0000256" key="1">
    <source>
        <dbReference type="ARBA" id="ARBA00004141"/>
    </source>
</evidence>
<organism evidence="7 8">
    <name type="scientific">Tuber borchii</name>
    <name type="common">White truffle</name>
    <dbReference type="NCBI Taxonomy" id="42251"/>
    <lineage>
        <taxon>Eukaryota</taxon>
        <taxon>Fungi</taxon>
        <taxon>Dikarya</taxon>
        <taxon>Ascomycota</taxon>
        <taxon>Pezizomycotina</taxon>
        <taxon>Pezizomycetes</taxon>
        <taxon>Pezizales</taxon>
        <taxon>Tuberaceae</taxon>
        <taxon>Tuber</taxon>
    </lineage>
</organism>
<protein>
    <recommendedName>
        <fullName evidence="9">Cora-like Mg2+ transporter protein-domain-containing protein</fullName>
    </recommendedName>
</protein>
<dbReference type="GO" id="GO:0016020">
    <property type="term" value="C:membrane"/>
    <property type="evidence" value="ECO:0007669"/>
    <property type="project" value="UniProtKB-SubCell"/>
</dbReference>
<dbReference type="Pfam" id="PF01544">
    <property type="entry name" value="CorA"/>
    <property type="match status" value="1"/>
</dbReference>
<dbReference type="EMBL" id="NESQ01000019">
    <property type="protein sequence ID" value="PUU82951.1"/>
    <property type="molecule type" value="Genomic_DNA"/>
</dbReference>
<evidence type="ECO:0000256" key="3">
    <source>
        <dbReference type="ARBA" id="ARBA00022989"/>
    </source>
</evidence>
<evidence type="ECO:0000256" key="2">
    <source>
        <dbReference type="ARBA" id="ARBA00022692"/>
    </source>
</evidence>
<keyword evidence="3 6" id="KW-1133">Transmembrane helix</keyword>
<keyword evidence="8" id="KW-1185">Reference proteome</keyword>
<sequence length="708" mass="80838">MDHLGTNSAAPLDPRSTPQPPVGPIHRLPQLPPLFPAPLQEPVDHFNGWQTIGERRDFYDERDYLDPSHNLTSEKLRTRGGDDVVIFDYSLDPERRTGESGNTAAWGSSPSSQHFGADDDMFFQVSKNELLESKQFNEIINPTKESRLMQSRGPRLGIIDFTQCYDTYDDHLLNSMAEKLGLQKEGETAFMNGYLHRIRKLPGRERFRTGVSLRAPFKELSGFPKLGSLESLKLGSSQLPKPGSSEDRFILFVSFPYFGGSTKEIPLHPENESVGLLDFKRLGVDVPDRKVVVVSEEESDDIGKILVHQARYMIFDNYTMATFRSKEDSAKDQIPLHHSQERIGAFRAMIHMIANRMDSELWALAKLQAFLCKLEDDIDQMISDAKTYEDNQGIERNPDDVPLELRHLLESISPEEEELLRKEMVYEQARQENVLNRKRKRVRDLITSLNRLSASLFAAISVAERQITVLQELYTLFLTRDQTKTKSREAGYPLRQNSSFKDIAPTLTLSENPEQLWPGDLVAIDRVVRGRKSFVKKIKVLVENMGARRETLFGFLRSEQAQEASSESTVKCIQDSITNIQDAYKQQDQQTKAFSVFTVITTAFLPLSFCTSYFGMNNIKEFNSNSFSLDQFWRITGSISAVITLLAVIMIWGSAVAAKFKQDSRVNLRKKIDDIENQQRQKPKRRKWSGWGSWEVDKTPHHQTLSTI</sequence>
<gene>
    <name evidence="7" type="ORF">B9Z19DRAFT_1073814</name>
</gene>
<keyword evidence="2 6" id="KW-0812">Transmembrane</keyword>
<dbReference type="SUPFAM" id="SSF144083">
    <property type="entry name" value="Magnesium transport protein CorA, transmembrane region"/>
    <property type="match status" value="1"/>
</dbReference>
<feature type="transmembrane region" description="Helical" evidence="6">
    <location>
        <begin position="635"/>
        <end position="660"/>
    </location>
</feature>